<evidence type="ECO:0000313" key="3">
    <source>
        <dbReference type="Proteomes" id="UP001595765"/>
    </source>
</evidence>
<feature type="compositionally biased region" description="Polar residues" evidence="1">
    <location>
        <begin position="79"/>
        <end position="90"/>
    </location>
</feature>
<name>A0ABV8HR06_9ACTN</name>
<gene>
    <name evidence="2" type="ORF">ACFO3J_23710</name>
</gene>
<organism evidence="2 3">
    <name type="scientific">Streptomyces polygonati</name>
    <dbReference type="NCBI Taxonomy" id="1617087"/>
    <lineage>
        <taxon>Bacteria</taxon>
        <taxon>Bacillati</taxon>
        <taxon>Actinomycetota</taxon>
        <taxon>Actinomycetes</taxon>
        <taxon>Kitasatosporales</taxon>
        <taxon>Streptomycetaceae</taxon>
        <taxon>Streptomyces</taxon>
    </lineage>
</organism>
<proteinExistence type="predicted"/>
<evidence type="ECO:0000256" key="1">
    <source>
        <dbReference type="SAM" id="MobiDB-lite"/>
    </source>
</evidence>
<dbReference type="RefSeq" id="WP_386432602.1">
    <property type="nucleotide sequence ID" value="NZ_JBHSBB010000014.1"/>
</dbReference>
<dbReference type="Proteomes" id="UP001595765">
    <property type="component" value="Unassembled WGS sequence"/>
</dbReference>
<feature type="region of interest" description="Disordered" evidence="1">
    <location>
        <begin position="51"/>
        <end position="90"/>
    </location>
</feature>
<accession>A0ABV8HR06</accession>
<protein>
    <submittedName>
        <fullName evidence="2">Uncharacterized protein</fullName>
    </submittedName>
</protein>
<dbReference type="EMBL" id="JBHSBB010000014">
    <property type="protein sequence ID" value="MFC4034459.1"/>
    <property type="molecule type" value="Genomic_DNA"/>
</dbReference>
<evidence type="ECO:0000313" key="2">
    <source>
        <dbReference type="EMBL" id="MFC4034459.1"/>
    </source>
</evidence>
<keyword evidence="3" id="KW-1185">Reference proteome</keyword>
<feature type="compositionally biased region" description="Basic and acidic residues" evidence="1">
    <location>
        <begin position="51"/>
        <end position="78"/>
    </location>
</feature>
<comment type="caution">
    <text evidence="2">The sequence shown here is derived from an EMBL/GenBank/DDBJ whole genome shotgun (WGS) entry which is preliminary data.</text>
</comment>
<sequence>MIYTVATACIPLTLAITRVLTIWVKERAYTIRLGSAVKDSKPEQRAELIRAWGEAEKHPESKHGPESSSIRTEDRTRTENAQSFTERPPA</sequence>
<reference evidence="3" key="1">
    <citation type="journal article" date="2019" name="Int. J. Syst. Evol. Microbiol.">
        <title>The Global Catalogue of Microorganisms (GCM) 10K type strain sequencing project: providing services to taxonomists for standard genome sequencing and annotation.</title>
        <authorList>
            <consortium name="The Broad Institute Genomics Platform"/>
            <consortium name="The Broad Institute Genome Sequencing Center for Infectious Disease"/>
            <person name="Wu L."/>
            <person name="Ma J."/>
        </authorList>
    </citation>
    <scope>NUCLEOTIDE SEQUENCE [LARGE SCALE GENOMIC DNA]</scope>
    <source>
        <strain evidence="3">CGMCC 4.7237</strain>
    </source>
</reference>